<dbReference type="AlphaFoldDB" id="A0A8B9V6Q6"/>
<dbReference type="PROSITE" id="PS00028">
    <property type="entry name" value="ZINC_FINGER_C2H2_1"/>
    <property type="match status" value="1"/>
</dbReference>
<feature type="compositionally biased region" description="Polar residues" evidence="1">
    <location>
        <begin position="287"/>
        <end position="302"/>
    </location>
</feature>
<dbReference type="Proteomes" id="UP000694549">
    <property type="component" value="Unplaced"/>
</dbReference>
<feature type="compositionally biased region" description="Acidic residues" evidence="1">
    <location>
        <begin position="227"/>
        <end position="236"/>
    </location>
</feature>
<evidence type="ECO:0000313" key="3">
    <source>
        <dbReference type="Ensembl" id="ENSAZOP00000018529.1"/>
    </source>
</evidence>
<feature type="region of interest" description="Disordered" evidence="1">
    <location>
        <begin position="285"/>
        <end position="334"/>
    </location>
</feature>
<feature type="compositionally biased region" description="Basic residues" evidence="1">
    <location>
        <begin position="158"/>
        <end position="173"/>
    </location>
</feature>
<dbReference type="SMART" id="SM00355">
    <property type="entry name" value="ZnF_C2H2"/>
    <property type="match status" value="2"/>
</dbReference>
<feature type="compositionally biased region" description="Basic and acidic residues" evidence="1">
    <location>
        <begin position="196"/>
        <end position="205"/>
    </location>
</feature>
<dbReference type="GO" id="GO:0005634">
    <property type="term" value="C:nucleus"/>
    <property type="evidence" value="ECO:0007669"/>
    <property type="project" value="TreeGrafter"/>
</dbReference>
<feature type="region of interest" description="Disordered" evidence="1">
    <location>
        <begin position="140"/>
        <end position="245"/>
    </location>
</feature>
<dbReference type="GO" id="GO:0003723">
    <property type="term" value="F:RNA binding"/>
    <property type="evidence" value="ECO:0007669"/>
    <property type="project" value="InterPro"/>
</dbReference>
<feature type="compositionally biased region" description="Polar residues" evidence="1">
    <location>
        <begin position="182"/>
        <end position="195"/>
    </location>
</feature>
<name>A0A8B9V6Q6_9AVES</name>
<reference evidence="3" key="2">
    <citation type="submission" date="2025-09" db="UniProtKB">
        <authorList>
            <consortium name="Ensembl"/>
        </authorList>
    </citation>
    <scope>IDENTIFICATION</scope>
</reference>
<dbReference type="InterPro" id="IPR039136">
    <property type="entry name" value="NUFIP1-like"/>
</dbReference>
<evidence type="ECO:0000313" key="4">
    <source>
        <dbReference type="Proteomes" id="UP000694549"/>
    </source>
</evidence>
<organism evidence="3 4">
    <name type="scientific">Anas zonorhyncha</name>
    <name type="common">Eastern spot-billed duck</name>
    <dbReference type="NCBI Taxonomy" id="75864"/>
    <lineage>
        <taxon>Eukaryota</taxon>
        <taxon>Metazoa</taxon>
        <taxon>Chordata</taxon>
        <taxon>Craniata</taxon>
        <taxon>Vertebrata</taxon>
        <taxon>Euteleostomi</taxon>
        <taxon>Archelosauria</taxon>
        <taxon>Archosauria</taxon>
        <taxon>Dinosauria</taxon>
        <taxon>Saurischia</taxon>
        <taxon>Theropoda</taxon>
        <taxon>Coelurosauria</taxon>
        <taxon>Aves</taxon>
        <taxon>Neognathae</taxon>
        <taxon>Galloanserae</taxon>
        <taxon>Anseriformes</taxon>
        <taxon>Anatidae</taxon>
        <taxon>Anatinae</taxon>
        <taxon>Anas</taxon>
    </lineage>
</organism>
<accession>A0A8B9V6Q6</accession>
<evidence type="ECO:0000259" key="2">
    <source>
        <dbReference type="PROSITE" id="PS00028"/>
    </source>
</evidence>
<dbReference type="InterPro" id="IPR013087">
    <property type="entry name" value="Znf_C2H2_type"/>
</dbReference>
<reference evidence="3" key="1">
    <citation type="submission" date="2025-08" db="UniProtKB">
        <authorList>
            <consortium name="Ensembl"/>
        </authorList>
    </citation>
    <scope>IDENTIFICATION</scope>
</reference>
<proteinExistence type="predicted"/>
<dbReference type="GO" id="GO:0000492">
    <property type="term" value="P:box C/D snoRNP assembly"/>
    <property type="evidence" value="ECO:0007669"/>
    <property type="project" value="TreeGrafter"/>
</dbReference>
<evidence type="ECO:0000256" key="1">
    <source>
        <dbReference type="SAM" id="MobiDB-lite"/>
    </source>
</evidence>
<protein>
    <recommendedName>
        <fullName evidence="2">C2H2-type domain-containing protein</fullName>
    </recommendedName>
</protein>
<keyword evidence="4" id="KW-1185">Reference proteome</keyword>
<sequence>MPQPWSCSRPSWMGLWATWAGGRCPCCNKKKKEPVFSHYCDTCDRGYKNQEKYDEHVSQHTQCTEEGCNFNAHEKLVQIHWKNVHGPGAKRIKLDSPEEIAKWREERKKNFPTLANIEKKKVMQMEKEERGEVLTTPQFGKMKGMWKAEDERPGQQGRQRRKQKRQFWKKFKKNGGDDKVPSQINQNEANGPENSTCEKEQEKQPVLEAQPCMKDVDPLSLLANGDVESDKDEEAAEDGKLGMTVVPKQVTSALSSLSANYGSASESEPEEVSVRIATKAEEKQAVLRNTPQTPEAHQNPKLNQEHPESVDTTLRTSNTNTGSPRGPDKRAKKTLPLLPKRRPTLLEMPGATDIRALIQHRMLRQEILGKAHPKLQVWEKSLDSPLSTYCVCCQELKLLVTEKGSVCPLCSSPSTQLSLSLALQSRG</sequence>
<dbReference type="InterPro" id="IPR019496">
    <property type="entry name" value="NUFIP1_cons_dom"/>
</dbReference>
<feature type="domain" description="C2H2-type" evidence="2">
    <location>
        <begin position="40"/>
        <end position="60"/>
    </location>
</feature>
<dbReference type="Pfam" id="PF10453">
    <property type="entry name" value="NUFIP1"/>
    <property type="match status" value="1"/>
</dbReference>
<feature type="compositionally biased region" description="Polar residues" evidence="1">
    <location>
        <begin position="310"/>
        <end position="323"/>
    </location>
</feature>
<dbReference type="PANTHER" id="PTHR13309:SF0">
    <property type="entry name" value="FMR1-INTERACTING PROTEIN NUFIP1"/>
    <property type="match status" value="1"/>
</dbReference>
<dbReference type="PANTHER" id="PTHR13309">
    <property type="entry name" value="NUCLEAR FRAGILE X MENTAL RETARDATION PROTEIN INTERACTING PROTEIN 1"/>
    <property type="match status" value="1"/>
</dbReference>
<dbReference type="Ensembl" id="ENSAZOT00000019907.1">
    <property type="protein sequence ID" value="ENSAZOP00000018529.1"/>
    <property type="gene ID" value="ENSAZOG00000012024.1"/>
</dbReference>